<protein>
    <submittedName>
        <fullName evidence="1">Uncharacterized protein</fullName>
    </submittedName>
</protein>
<evidence type="ECO:0000313" key="1">
    <source>
        <dbReference type="EMBL" id="GBP83672.1"/>
    </source>
</evidence>
<organism evidence="1 2">
    <name type="scientific">Eumeta variegata</name>
    <name type="common">Bagworm moth</name>
    <name type="synonym">Eumeta japonica</name>
    <dbReference type="NCBI Taxonomy" id="151549"/>
    <lineage>
        <taxon>Eukaryota</taxon>
        <taxon>Metazoa</taxon>
        <taxon>Ecdysozoa</taxon>
        <taxon>Arthropoda</taxon>
        <taxon>Hexapoda</taxon>
        <taxon>Insecta</taxon>
        <taxon>Pterygota</taxon>
        <taxon>Neoptera</taxon>
        <taxon>Endopterygota</taxon>
        <taxon>Lepidoptera</taxon>
        <taxon>Glossata</taxon>
        <taxon>Ditrysia</taxon>
        <taxon>Tineoidea</taxon>
        <taxon>Psychidae</taxon>
        <taxon>Oiketicinae</taxon>
        <taxon>Eumeta</taxon>
    </lineage>
</organism>
<sequence length="304" mass="34501">MRPRKPSRPIASRVRQTLNRMRFSVCQLRRGYARERVVNDRTRGFRGAKPKTLIKPSTYTAFFDFVFSYLTTLFEGRLLLLTFLVPRKTISRQPSMKTTAPASGRPPGTKAPRVCFAAVFGICPFSRIKIQFFGRVFLVEEQIEGQRRRTLRAVSERPTMNFFKDKSTLNLESFPTKYNGSCESYKDCKMSERITATRQRKDWPGVVSVRPCASTSTYRQKTSVWEICPACAWIGRAPHSTLVRVCDHCALMPPPKLEIYSYTESTEGQLAQSKLRSRAEPGGAGADEPPAADCSSTFYLKFST</sequence>
<evidence type="ECO:0000313" key="2">
    <source>
        <dbReference type="Proteomes" id="UP000299102"/>
    </source>
</evidence>
<name>A0A4C1Z8M5_EUMVA</name>
<reference evidence="1 2" key="1">
    <citation type="journal article" date="2019" name="Commun. Biol.">
        <title>The bagworm genome reveals a unique fibroin gene that provides high tensile strength.</title>
        <authorList>
            <person name="Kono N."/>
            <person name="Nakamura H."/>
            <person name="Ohtoshi R."/>
            <person name="Tomita M."/>
            <person name="Numata K."/>
            <person name="Arakawa K."/>
        </authorList>
    </citation>
    <scope>NUCLEOTIDE SEQUENCE [LARGE SCALE GENOMIC DNA]</scope>
</reference>
<gene>
    <name evidence="1" type="ORF">EVAR_61066_1</name>
</gene>
<proteinExistence type="predicted"/>
<accession>A0A4C1Z8M5</accession>
<dbReference type="Proteomes" id="UP000299102">
    <property type="component" value="Unassembled WGS sequence"/>
</dbReference>
<keyword evidence="2" id="KW-1185">Reference proteome</keyword>
<comment type="caution">
    <text evidence="1">The sequence shown here is derived from an EMBL/GenBank/DDBJ whole genome shotgun (WGS) entry which is preliminary data.</text>
</comment>
<dbReference type="AlphaFoldDB" id="A0A4C1Z8M5"/>
<dbReference type="EMBL" id="BGZK01001632">
    <property type="protein sequence ID" value="GBP83672.1"/>
    <property type="molecule type" value="Genomic_DNA"/>
</dbReference>